<organism evidence="3 4">
    <name type="scientific">Sphingomonas quercus</name>
    <dbReference type="NCBI Taxonomy" id="2842451"/>
    <lineage>
        <taxon>Bacteria</taxon>
        <taxon>Pseudomonadati</taxon>
        <taxon>Pseudomonadota</taxon>
        <taxon>Alphaproteobacteria</taxon>
        <taxon>Sphingomonadales</taxon>
        <taxon>Sphingomonadaceae</taxon>
        <taxon>Sphingomonas</taxon>
    </lineage>
</organism>
<dbReference type="RefSeq" id="WP_216323967.1">
    <property type="nucleotide sequence ID" value="NZ_JAHKRT010000004.1"/>
</dbReference>
<gene>
    <name evidence="3" type="primary">glcE</name>
    <name evidence="3" type="ORF">KOF26_10060</name>
</gene>
<dbReference type="PROSITE" id="PS51387">
    <property type="entry name" value="FAD_PCMH"/>
    <property type="match status" value="1"/>
</dbReference>
<keyword evidence="3" id="KW-0560">Oxidoreductase</keyword>
<reference evidence="3 4" key="1">
    <citation type="submission" date="2021-06" db="EMBL/GenBank/DDBJ databases">
        <title>Sphingomonas sp. XMGL2, whole genome shotgun sequencing project.</title>
        <authorList>
            <person name="Zhao G."/>
            <person name="Shen L."/>
        </authorList>
    </citation>
    <scope>NUCLEOTIDE SEQUENCE [LARGE SCALE GENOMIC DNA]</scope>
    <source>
        <strain evidence="3 4">XMGL2</strain>
    </source>
</reference>
<dbReference type="InterPro" id="IPR016166">
    <property type="entry name" value="FAD-bd_PCMH"/>
</dbReference>
<evidence type="ECO:0000313" key="3">
    <source>
        <dbReference type="EMBL" id="MBU3078211.1"/>
    </source>
</evidence>
<dbReference type="PANTHER" id="PTHR11748">
    <property type="entry name" value="D-LACTATE DEHYDROGENASE"/>
    <property type="match status" value="1"/>
</dbReference>
<dbReference type="InterPro" id="IPR006094">
    <property type="entry name" value="Oxid_FAD_bind_N"/>
</dbReference>
<comment type="caution">
    <text evidence="3">The sequence shown here is derived from an EMBL/GenBank/DDBJ whole genome shotgun (WGS) entry which is preliminary data.</text>
</comment>
<dbReference type="Proteomes" id="UP000776276">
    <property type="component" value="Unassembled WGS sequence"/>
</dbReference>
<accession>A0ABS6BIS9</accession>
<name>A0ABS6BIS9_9SPHN</name>
<sequence length="402" mass="41374">MTNILAPENSSQLVDAVRSARADGTTLEVIAGGTRRGYGRPVDADAVLDVSGLTGVIDYDPAELVLTARPGTPMREIASLLASRGQHLAFEPTDQAPLWGGAGGAGTLGGALSVGLGGPRRPMAGGARDHFLGFEAVNGFGHLFSAGGKVIKNVTGYDLPKLAAGALGTLCVLSEVTVKVLPAPADVATLALEGLDDAVALRALAMALGSPAAVSGAVHLPYGADGLGDGPLTLLRLEGVPVSVAGRAASLQTLLTEVAPRARLIGGEESRRLWRDVGDLHPLQGSAEDVIWRVSLAPSAGAAFVAALPEGLGGRHFYDWGGGLVWLFLPAAEDGHAAAVRTTLAGVSRDGHATLFRAAEAVRRAQPVFQPLEPGLAALSDRVKERFDPDRILNPGRFYGKV</sequence>
<dbReference type="Pfam" id="PF01565">
    <property type="entry name" value="FAD_binding_4"/>
    <property type="match status" value="1"/>
</dbReference>
<evidence type="ECO:0000313" key="4">
    <source>
        <dbReference type="Proteomes" id="UP000776276"/>
    </source>
</evidence>
<feature type="domain" description="FAD-binding PCMH-type" evidence="2">
    <location>
        <begin position="1"/>
        <end position="183"/>
    </location>
</feature>
<protein>
    <submittedName>
        <fullName evidence="3">Glycolate oxidase subunit GlcE</fullName>
        <ecNumber evidence="3">1.1.99.14</ecNumber>
    </submittedName>
</protein>
<dbReference type="EC" id="1.1.99.14" evidence="3"/>
<evidence type="ECO:0000259" key="2">
    <source>
        <dbReference type="PROSITE" id="PS51387"/>
    </source>
</evidence>
<dbReference type="EMBL" id="JAHKRT010000004">
    <property type="protein sequence ID" value="MBU3078211.1"/>
    <property type="molecule type" value="Genomic_DNA"/>
</dbReference>
<proteinExistence type="predicted"/>
<keyword evidence="4" id="KW-1185">Reference proteome</keyword>
<keyword evidence="1" id="KW-0285">Flavoprotein</keyword>
<dbReference type="NCBIfam" id="NF008439">
    <property type="entry name" value="PRK11282.1"/>
    <property type="match status" value="1"/>
</dbReference>
<dbReference type="PANTHER" id="PTHR11748:SF103">
    <property type="entry name" value="GLYCOLATE OXIDASE SUBUNIT GLCE"/>
    <property type="match status" value="1"/>
</dbReference>
<keyword evidence="1" id="KW-0274">FAD</keyword>
<evidence type="ECO:0000256" key="1">
    <source>
        <dbReference type="ARBA" id="ARBA00022827"/>
    </source>
</evidence>
<dbReference type="GO" id="GO:0019154">
    <property type="term" value="F:glycolate dehydrogenase activity"/>
    <property type="evidence" value="ECO:0007669"/>
    <property type="project" value="UniProtKB-EC"/>
</dbReference>